<feature type="non-terminal residue" evidence="1">
    <location>
        <position position="59"/>
    </location>
</feature>
<name>A0A1B1M0V8_HYMMI</name>
<proteinExistence type="evidence at transcript level"/>
<dbReference type="EMBL" id="KX009054">
    <property type="protein sequence ID" value="ANS60510.1"/>
    <property type="molecule type" value="mRNA"/>
</dbReference>
<dbReference type="GO" id="GO:0007218">
    <property type="term" value="P:neuropeptide signaling pathway"/>
    <property type="evidence" value="ECO:0007669"/>
    <property type="project" value="UniProtKB-KW"/>
</dbReference>
<sequence length="59" mass="6643">MLSFKPLFFFLALVVILSFATLSAKAVVLRGAMEPFDGEDMVAVPISVLKKWTDFKRSY</sequence>
<keyword evidence="1" id="KW-0527">Neuropeptide</keyword>
<organism evidence="1">
    <name type="scientific">Hymenolepis microstoma</name>
    <name type="common">Rodent tapeworm</name>
    <name type="synonym">Rodentolepis microstoma</name>
    <dbReference type="NCBI Taxonomy" id="85433"/>
    <lineage>
        <taxon>Eukaryota</taxon>
        <taxon>Metazoa</taxon>
        <taxon>Spiralia</taxon>
        <taxon>Lophotrochozoa</taxon>
        <taxon>Platyhelminthes</taxon>
        <taxon>Cestoda</taxon>
        <taxon>Eucestoda</taxon>
        <taxon>Cyclophyllidea</taxon>
        <taxon>Hymenolepididae</taxon>
        <taxon>Hymenolepis</taxon>
    </lineage>
</organism>
<dbReference type="AlphaFoldDB" id="A0A1B1M0V8"/>
<reference evidence="1" key="1">
    <citation type="journal article" date="2016" name="Int. J. Parasitol.">
        <title>De novo discovery of neuropeptides in the genomes of parasitic flatworms using a novel comparative approach.</title>
        <authorList>
            <person name="Koziol U."/>
            <person name="Koziol M."/>
            <person name="Preza M."/>
            <person name="Costabile A."/>
            <person name="Brehm K."/>
            <person name="Castillo E."/>
        </authorList>
    </citation>
    <scope>NUCLEOTIDE SEQUENCE</scope>
</reference>
<evidence type="ECO:0000313" key="1">
    <source>
        <dbReference type="EMBL" id="ANS60510.1"/>
    </source>
</evidence>
<accession>A0A1B1M0V8</accession>
<protein>
    <submittedName>
        <fullName evidence="1">Neuropeptide 37</fullName>
    </submittedName>
</protein>